<reference evidence="2 3" key="1">
    <citation type="journal article" date="2010" name="PLoS Genet.">
        <title>De novo assembly of a 40 Mb eukaryotic genome from short sequence reads: Sordaria macrospora, a model organism for fungal morphogenesis.</title>
        <authorList>
            <person name="Nowrousian M."/>
            <person name="Stajich J."/>
            <person name="Chu M."/>
            <person name="Engh I."/>
            <person name="Espagne E."/>
            <person name="Halliday K."/>
            <person name="Kamerewerd J."/>
            <person name="Kempken F."/>
            <person name="Knab B."/>
            <person name="Kuo H.C."/>
            <person name="Osiewacz H.D."/>
            <person name="Poeggeler S."/>
            <person name="Read N."/>
            <person name="Seiler S."/>
            <person name="Smith K."/>
            <person name="Zickler D."/>
            <person name="Kueck U."/>
            <person name="Freitag M."/>
        </authorList>
    </citation>
    <scope>NUCLEOTIDE SEQUENCE [LARGE SCALE GENOMIC DNA]</scope>
    <source>
        <strain evidence="3">ATCC MYA-333 / DSM 997 / K(L3346) / K-hell</strain>
        <tissue evidence="2">Mycelium</tissue>
    </source>
</reference>
<accession>F7VS78</accession>
<sequence>MPLSPSTQGTSIISRDSMDKSVGVPVTTVTAPDSPTAIPEATKLSSDRDQLQVNEKLDHFISDDEDNISNGNGHMNGSGSTLGQEYLKPEQDPGNGKTIKKKASLMGLKNKFSSKFSSFTKSKKGKTSCPASPESMLVVPADDNDATLSDSSPDIVKRAKKWRPRSSGS</sequence>
<name>F7VS78_SORMK</name>
<proteinExistence type="predicted"/>
<dbReference type="eggNOG" id="KOG3689">
    <property type="taxonomic scope" value="Eukaryota"/>
</dbReference>
<dbReference type="Proteomes" id="UP000001881">
    <property type="component" value="Unassembled WGS sequence"/>
</dbReference>
<organism evidence="2 3">
    <name type="scientific">Sordaria macrospora (strain ATCC MYA-333 / DSM 997 / K(L3346) / K-hell)</name>
    <dbReference type="NCBI Taxonomy" id="771870"/>
    <lineage>
        <taxon>Eukaryota</taxon>
        <taxon>Fungi</taxon>
        <taxon>Dikarya</taxon>
        <taxon>Ascomycota</taxon>
        <taxon>Pezizomycotina</taxon>
        <taxon>Sordariomycetes</taxon>
        <taxon>Sordariomycetidae</taxon>
        <taxon>Sordariales</taxon>
        <taxon>Sordariaceae</taxon>
        <taxon>Sordaria</taxon>
    </lineage>
</organism>
<feature type="region of interest" description="Disordered" evidence="1">
    <location>
        <begin position="1"/>
        <end position="49"/>
    </location>
</feature>
<evidence type="ECO:0000313" key="2">
    <source>
        <dbReference type="EMBL" id="CCC08364.1"/>
    </source>
</evidence>
<gene>
    <name evidence="2" type="ORF">SMAC_01912</name>
</gene>
<protein>
    <submittedName>
        <fullName evidence="2">WGS project CABT00000000 data, contig 2.5</fullName>
    </submittedName>
</protein>
<dbReference type="AlphaFoldDB" id="F7VS78"/>
<feature type="compositionally biased region" description="Low complexity" evidence="1">
    <location>
        <begin position="68"/>
        <end position="79"/>
    </location>
</feature>
<dbReference type="HOGENOM" id="CLU_1579482_0_0_1"/>
<dbReference type="STRING" id="771870.F7VS78"/>
<feature type="region of interest" description="Disordered" evidence="1">
    <location>
        <begin position="62"/>
        <end position="99"/>
    </location>
</feature>
<keyword evidence="3" id="KW-1185">Reference proteome</keyword>
<dbReference type="InParanoid" id="F7VS78"/>
<evidence type="ECO:0000313" key="3">
    <source>
        <dbReference type="Proteomes" id="UP000001881"/>
    </source>
</evidence>
<dbReference type="EMBL" id="CABT02000005">
    <property type="protein sequence ID" value="CCC08364.1"/>
    <property type="molecule type" value="Genomic_DNA"/>
</dbReference>
<comment type="caution">
    <text evidence="2">The sequence shown here is derived from an EMBL/GenBank/DDBJ whole genome shotgun (WGS) entry which is preliminary data.</text>
</comment>
<evidence type="ECO:0000256" key="1">
    <source>
        <dbReference type="SAM" id="MobiDB-lite"/>
    </source>
</evidence>
<dbReference type="VEuPathDB" id="FungiDB:SMAC_01912"/>
<feature type="compositionally biased region" description="Basic residues" evidence="1">
    <location>
        <begin position="158"/>
        <end position="169"/>
    </location>
</feature>
<feature type="compositionally biased region" description="Polar residues" evidence="1">
    <location>
        <begin position="1"/>
        <end position="14"/>
    </location>
</feature>
<feature type="region of interest" description="Disordered" evidence="1">
    <location>
        <begin position="119"/>
        <end position="169"/>
    </location>
</feature>